<dbReference type="NCBIfam" id="TIGR00787">
    <property type="entry name" value="dctP"/>
    <property type="match status" value="1"/>
</dbReference>
<evidence type="ECO:0000256" key="4">
    <source>
        <dbReference type="SAM" id="SignalP"/>
    </source>
</evidence>
<dbReference type="Proteomes" id="UP000295058">
    <property type="component" value="Unassembled WGS sequence"/>
</dbReference>
<sequence length="345" mass="38602">MEVKPETYSEVKNMFSMKKVAKYLTLSLACAATAMPMLASAKTMRLGMGDPIDSDQGAYASRFKDLVEYYSNGDIKITLYPNGAIGSETEMVQNARLGSLDLALVGIGNVTPFSKELGILTMPYVIKNSADAVKITTGQLGDHWNQLAQKQVGVNILGWTYSNFRHLTNSKRPVKSLEDVQGLKIRVPQNPIMLATWKAWGANPIAMAWTETFTALQQQVVDGQDNPYIVNNTMKFYEVQDYVTEVHHQYSLQPLLIGKRTFDKLSDEDKSVLTRAGLEAQQHALIFQISEADKAKQNMIDNGMEVSTLADEDQWIQLAKEKVWPEFYDTIGGKENFDAVLEQLK</sequence>
<evidence type="ECO:0000313" key="6">
    <source>
        <dbReference type="Proteomes" id="UP000295058"/>
    </source>
</evidence>
<keyword evidence="3 4" id="KW-0732">Signal</keyword>
<dbReference type="Pfam" id="PF03480">
    <property type="entry name" value="DctP"/>
    <property type="match status" value="1"/>
</dbReference>
<protein>
    <submittedName>
        <fullName evidence="5">Tripartite ATP-independent transporter DctP family solute receptor</fullName>
    </submittedName>
</protein>
<organism evidence="5 6">
    <name type="scientific">Oceanimonas baumannii</name>
    <dbReference type="NCBI Taxonomy" id="129578"/>
    <lineage>
        <taxon>Bacteria</taxon>
        <taxon>Pseudomonadati</taxon>
        <taxon>Pseudomonadota</taxon>
        <taxon>Gammaproteobacteria</taxon>
        <taxon>Aeromonadales</taxon>
        <taxon>Aeromonadaceae</taxon>
        <taxon>Oceanimonas</taxon>
    </lineage>
</organism>
<feature type="signal peptide" evidence="4">
    <location>
        <begin position="1"/>
        <end position="41"/>
    </location>
</feature>
<evidence type="ECO:0000256" key="3">
    <source>
        <dbReference type="ARBA" id="ARBA00022729"/>
    </source>
</evidence>
<dbReference type="PANTHER" id="PTHR33376:SF7">
    <property type="entry name" value="C4-DICARBOXYLATE-BINDING PROTEIN DCTB"/>
    <property type="match status" value="1"/>
</dbReference>
<dbReference type="PANTHER" id="PTHR33376">
    <property type="match status" value="1"/>
</dbReference>
<dbReference type="EMBL" id="SODO01000006">
    <property type="protein sequence ID" value="TDW59016.1"/>
    <property type="molecule type" value="Genomic_DNA"/>
</dbReference>
<dbReference type="PIRSF" id="PIRSF006470">
    <property type="entry name" value="DctB"/>
    <property type="match status" value="1"/>
</dbReference>
<comment type="caution">
    <text evidence="5">The sequence shown here is derived from an EMBL/GenBank/DDBJ whole genome shotgun (WGS) entry which is preliminary data.</text>
</comment>
<gene>
    <name evidence="5" type="ORF">LY04_01839</name>
</gene>
<dbReference type="RefSeq" id="WP_208321720.1">
    <property type="nucleotide sequence ID" value="NZ_NQJF01000007.1"/>
</dbReference>
<dbReference type="InterPro" id="IPR038404">
    <property type="entry name" value="TRAP_DctP_sf"/>
</dbReference>
<keyword evidence="2" id="KW-0813">Transport</keyword>
<dbReference type="CDD" id="cd13603">
    <property type="entry name" value="PBP2_TRAP_Siap_TeaA_like"/>
    <property type="match status" value="1"/>
</dbReference>
<accession>A0ABY2EYM3</accession>
<dbReference type="InterPro" id="IPR018389">
    <property type="entry name" value="DctP_fam"/>
</dbReference>
<dbReference type="NCBIfam" id="NF037995">
    <property type="entry name" value="TRAP_S1"/>
    <property type="match status" value="1"/>
</dbReference>
<evidence type="ECO:0000256" key="2">
    <source>
        <dbReference type="ARBA" id="ARBA00022448"/>
    </source>
</evidence>
<name>A0ABY2EYM3_9GAMM</name>
<feature type="chain" id="PRO_5046249415" evidence="4">
    <location>
        <begin position="42"/>
        <end position="345"/>
    </location>
</feature>
<dbReference type="Gene3D" id="3.40.190.170">
    <property type="entry name" value="Bacterial extracellular solute-binding protein, family 7"/>
    <property type="match status" value="1"/>
</dbReference>
<comment type="similarity">
    <text evidence="1">Belongs to the bacterial solute-binding protein 7 family.</text>
</comment>
<evidence type="ECO:0000256" key="1">
    <source>
        <dbReference type="ARBA" id="ARBA00009023"/>
    </source>
</evidence>
<proteinExistence type="inferred from homology"/>
<reference evidence="5 6" key="1">
    <citation type="submission" date="2019-03" db="EMBL/GenBank/DDBJ databases">
        <title>Genomic Encyclopedia of Archaeal and Bacterial Type Strains, Phase II (KMG-II): from individual species to whole genera.</title>
        <authorList>
            <person name="Goeker M."/>
        </authorList>
    </citation>
    <scope>NUCLEOTIDE SEQUENCE [LARGE SCALE GENOMIC DNA]</scope>
    <source>
        <strain evidence="5 6">DSM 15594</strain>
    </source>
</reference>
<evidence type="ECO:0000313" key="5">
    <source>
        <dbReference type="EMBL" id="TDW59016.1"/>
    </source>
</evidence>
<dbReference type="InterPro" id="IPR004682">
    <property type="entry name" value="TRAP_DctP"/>
</dbReference>
<keyword evidence="6" id="KW-1185">Reference proteome</keyword>
<keyword evidence="5" id="KW-0675">Receptor</keyword>